<dbReference type="EMBL" id="VIWU01000001">
    <property type="protein sequence ID" value="TWF78293.1"/>
    <property type="molecule type" value="Genomic_DNA"/>
</dbReference>
<dbReference type="InterPro" id="IPR032710">
    <property type="entry name" value="NTF2-like_dom_sf"/>
</dbReference>
<organism evidence="5 6">
    <name type="scientific">Pseudonocardia hierapolitana</name>
    <dbReference type="NCBI Taxonomy" id="1128676"/>
    <lineage>
        <taxon>Bacteria</taxon>
        <taxon>Bacillati</taxon>
        <taxon>Actinomycetota</taxon>
        <taxon>Actinomycetes</taxon>
        <taxon>Pseudonocardiales</taxon>
        <taxon>Pseudonocardiaceae</taxon>
        <taxon>Pseudonocardia</taxon>
    </lineage>
</organism>
<reference evidence="5 6" key="1">
    <citation type="submission" date="2019-06" db="EMBL/GenBank/DDBJ databases">
        <title>Sequencing the genomes of 1000 actinobacteria strains.</title>
        <authorList>
            <person name="Klenk H.-P."/>
        </authorList>
    </citation>
    <scope>NUCLEOTIDE SEQUENCE [LARGE SCALE GENOMIC DNA]</scope>
    <source>
        <strain evidence="5 6">DSM 45671</strain>
    </source>
</reference>
<keyword evidence="2 4" id="KW-0472">Membrane</keyword>
<feature type="region of interest" description="Disordered" evidence="3">
    <location>
        <begin position="1"/>
        <end position="155"/>
    </location>
</feature>
<feature type="compositionally biased region" description="Low complexity" evidence="3">
    <location>
        <begin position="81"/>
        <end position="90"/>
    </location>
</feature>
<dbReference type="SUPFAM" id="SSF54427">
    <property type="entry name" value="NTF2-like"/>
    <property type="match status" value="1"/>
</dbReference>
<evidence type="ECO:0000313" key="5">
    <source>
        <dbReference type="EMBL" id="TWF78293.1"/>
    </source>
</evidence>
<comment type="subcellular location">
    <subcellularLocation>
        <location evidence="1">Membrane</location>
    </subcellularLocation>
</comment>
<dbReference type="PANTHER" id="PTHR37042">
    <property type="entry name" value="OUTER MEMBRANE PROTEIN RV1973"/>
    <property type="match status" value="1"/>
</dbReference>
<name>A0A561STT3_9PSEU</name>
<evidence type="ECO:0000256" key="3">
    <source>
        <dbReference type="SAM" id="MobiDB-lite"/>
    </source>
</evidence>
<keyword evidence="4" id="KW-0812">Transmembrane</keyword>
<dbReference type="Proteomes" id="UP000321261">
    <property type="component" value="Unassembled WGS sequence"/>
</dbReference>
<gene>
    <name evidence="5" type="ORF">FHX44_114216</name>
</gene>
<accession>A0A561STT3</accession>
<protein>
    <submittedName>
        <fullName evidence="5">Mce-associated membrane protein</fullName>
    </submittedName>
</protein>
<dbReference type="GO" id="GO:0016020">
    <property type="term" value="C:membrane"/>
    <property type="evidence" value="ECO:0007669"/>
    <property type="project" value="UniProtKB-SubCell"/>
</dbReference>
<feature type="transmembrane region" description="Helical" evidence="4">
    <location>
        <begin position="168"/>
        <end position="188"/>
    </location>
</feature>
<evidence type="ECO:0000256" key="1">
    <source>
        <dbReference type="ARBA" id="ARBA00004370"/>
    </source>
</evidence>
<keyword evidence="4" id="KW-1133">Transmembrane helix</keyword>
<keyword evidence="6" id="KW-1185">Reference proteome</keyword>
<evidence type="ECO:0000313" key="6">
    <source>
        <dbReference type="Proteomes" id="UP000321261"/>
    </source>
</evidence>
<dbReference type="AlphaFoldDB" id="A0A561STT3"/>
<feature type="compositionally biased region" description="Basic residues" evidence="3">
    <location>
        <begin position="1"/>
        <end position="19"/>
    </location>
</feature>
<comment type="caution">
    <text evidence="5">The sequence shown here is derived from an EMBL/GenBank/DDBJ whole genome shotgun (WGS) entry which is preliminary data.</text>
</comment>
<sequence>MPPRPRSPRPRPTPSRRPRVAGMAPAVPRPSERIEDGPGDAADSRVAAPPDRKPEAAPPAGPDRNGGGKARPKRPRPKPAPAGEAAPAADLEAEGETSGRTEQLPVVAAGKRAKAAGEPGRKTARTGAAEPAESTPATATADGTGDDATEPSAAGRGARLTALVRRRAVPLLAVAVLVLATVAVVAGVQDARLRGTPAAANTALVDVGTTTEVAGQLSDAIETVYSFDFARLDENENAARDVITPEFAAEFDRLFGEVRARAPEQQAVVSATVTRTAVKEITGDRAVLIAFVDQQATRAAPDAQSQQLAAAGRLAVTGERVDGRWKIAAVTPL</sequence>
<evidence type="ECO:0000256" key="4">
    <source>
        <dbReference type="SAM" id="Phobius"/>
    </source>
</evidence>
<proteinExistence type="predicted"/>
<evidence type="ECO:0000256" key="2">
    <source>
        <dbReference type="ARBA" id="ARBA00023136"/>
    </source>
</evidence>
<feature type="compositionally biased region" description="Low complexity" evidence="3">
    <location>
        <begin position="128"/>
        <end position="143"/>
    </location>
</feature>
<dbReference type="PANTHER" id="PTHR37042:SF4">
    <property type="entry name" value="OUTER MEMBRANE PROTEIN RV1973"/>
    <property type="match status" value="1"/>
</dbReference>